<sequence length="95" mass="11007">MINIVAKNIVKEGKIEEFKALALKLIKESRKEEGCIEYNLYEDIKNSNILTFIEKWKDEEAINLHNKSEHFTSIVPKLGELLKTDSDVHLYKSVS</sequence>
<gene>
    <name evidence="2" type="ORF">GCM10008906_04780</name>
</gene>
<reference evidence="3" key="1">
    <citation type="journal article" date="2019" name="Int. J. Syst. Evol. Microbiol.">
        <title>The Global Catalogue of Microorganisms (GCM) 10K type strain sequencing project: providing services to taxonomists for standard genome sequencing and annotation.</title>
        <authorList>
            <consortium name="The Broad Institute Genomics Platform"/>
            <consortium name="The Broad Institute Genome Sequencing Center for Infectious Disease"/>
            <person name="Wu L."/>
            <person name="Ma J."/>
        </authorList>
    </citation>
    <scope>NUCLEOTIDE SEQUENCE [LARGE SCALE GENOMIC DNA]</scope>
    <source>
        <strain evidence="3">JCM 1407</strain>
    </source>
</reference>
<evidence type="ECO:0000259" key="1">
    <source>
        <dbReference type="PROSITE" id="PS51725"/>
    </source>
</evidence>
<proteinExistence type="predicted"/>
<accession>A0ABN1JA85</accession>
<dbReference type="InterPro" id="IPR011008">
    <property type="entry name" value="Dimeric_a/b-barrel"/>
</dbReference>
<dbReference type="Pfam" id="PF03992">
    <property type="entry name" value="ABM"/>
    <property type="match status" value="1"/>
</dbReference>
<evidence type="ECO:0000313" key="2">
    <source>
        <dbReference type="EMBL" id="GAA0733646.1"/>
    </source>
</evidence>
<comment type="caution">
    <text evidence="2">The sequence shown here is derived from an EMBL/GenBank/DDBJ whole genome shotgun (WGS) entry which is preliminary data.</text>
</comment>
<keyword evidence="2" id="KW-0503">Monooxygenase</keyword>
<dbReference type="Gene3D" id="3.30.70.100">
    <property type="match status" value="1"/>
</dbReference>
<protein>
    <submittedName>
        <fullName evidence="2">Quinol monooxygenase</fullName>
    </submittedName>
</protein>
<dbReference type="RefSeq" id="WP_343758476.1">
    <property type="nucleotide sequence ID" value="NZ_BAAACG010000003.1"/>
</dbReference>
<feature type="domain" description="ABM" evidence="1">
    <location>
        <begin position="2"/>
        <end position="90"/>
    </location>
</feature>
<dbReference type="PROSITE" id="PS51725">
    <property type="entry name" value="ABM"/>
    <property type="match status" value="1"/>
</dbReference>
<keyword evidence="3" id="KW-1185">Reference proteome</keyword>
<dbReference type="GO" id="GO:0004497">
    <property type="term" value="F:monooxygenase activity"/>
    <property type="evidence" value="ECO:0007669"/>
    <property type="project" value="UniProtKB-KW"/>
</dbReference>
<dbReference type="EMBL" id="BAAACG010000003">
    <property type="protein sequence ID" value="GAA0733646.1"/>
    <property type="molecule type" value="Genomic_DNA"/>
</dbReference>
<dbReference type="InterPro" id="IPR050744">
    <property type="entry name" value="AI-2_Isomerase_LsrG"/>
</dbReference>
<dbReference type="SUPFAM" id="SSF54909">
    <property type="entry name" value="Dimeric alpha+beta barrel"/>
    <property type="match status" value="1"/>
</dbReference>
<dbReference type="InterPro" id="IPR007138">
    <property type="entry name" value="ABM_dom"/>
</dbReference>
<dbReference type="PANTHER" id="PTHR33336:SF15">
    <property type="entry name" value="ABM DOMAIN-CONTAINING PROTEIN"/>
    <property type="match status" value="1"/>
</dbReference>
<organism evidence="2 3">
    <name type="scientific">Clostridium oceanicum</name>
    <dbReference type="NCBI Taxonomy" id="1543"/>
    <lineage>
        <taxon>Bacteria</taxon>
        <taxon>Bacillati</taxon>
        <taxon>Bacillota</taxon>
        <taxon>Clostridia</taxon>
        <taxon>Eubacteriales</taxon>
        <taxon>Clostridiaceae</taxon>
        <taxon>Clostridium</taxon>
    </lineage>
</organism>
<name>A0ABN1JA85_9CLOT</name>
<keyword evidence="2" id="KW-0560">Oxidoreductase</keyword>
<evidence type="ECO:0000313" key="3">
    <source>
        <dbReference type="Proteomes" id="UP001501510"/>
    </source>
</evidence>
<dbReference type="PANTHER" id="PTHR33336">
    <property type="entry name" value="QUINOL MONOOXYGENASE YGIN-RELATED"/>
    <property type="match status" value="1"/>
</dbReference>
<dbReference type="Proteomes" id="UP001501510">
    <property type="component" value="Unassembled WGS sequence"/>
</dbReference>